<accession>A0ABR2YCV0</accession>
<dbReference type="EMBL" id="JALJOT010000016">
    <property type="protein sequence ID" value="KAK9902264.1"/>
    <property type="molecule type" value="Genomic_DNA"/>
</dbReference>
<proteinExistence type="inferred from homology"/>
<dbReference type="Proteomes" id="UP001491310">
    <property type="component" value="Unassembled WGS sequence"/>
</dbReference>
<name>A0ABR2YCV0_9CHLO</name>
<comment type="similarity">
    <text evidence="1">Belongs to the MT-A70-like family.</text>
</comment>
<dbReference type="Pfam" id="PF05063">
    <property type="entry name" value="MT-A70"/>
    <property type="match status" value="1"/>
</dbReference>
<reference evidence="3 4" key="1">
    <citation type="journal article" date="2024" name="Nat. Commun.">
        <title>Phylogenomics reveals the evolutionary origins of lichenization in chlorophyte algae.</title>
        <authorList>
            <person name="Puginier C."/>
            <person name="Libourel C."/>
            <person name="Otte J."/>
            <person name="Skaloud P."/>
            <person name="Haon M."/>
            <person name="Grisel S."/>
            <person name="Petersen M."/>
            <person name="Berrin J.G."/>
            <person name="Delaux P.M."/>
            <person name="Dal Grande F."/>
            <person name="Keller J."/>
        </authorList>
    </citation>
    <scope>NUCLEOTIDE SEQUENCE [LARGE SCALE GENOMIC DNA]</scope>
    <source>
        <strain evidence="3 4">SAG 216-7</strain>
    </source>
</reference>
<sequence length="480" mass="52896">MADEIGGRRPRRRCASNKTAMPSAIHYIGYVEEDETPEMIMKKFEELEKVMAASNPAPAEGLAGDGGEEAEAADDTGVAASAPDQDRVAGLTDAQLMEVFKQTSIFNVRSALANNDALMSTNEAGENEERFWDDMELSEDEELWAEMRQFWSDDEGDGDVNRTHWKQLRRGQLRSSRGPGRAPRAAGTGRQRHSVVTHYNAVTQALIRRKVKVADPDAIYRIMVPLPLPLSWGRSVRPYVPRGLSSAACVKQPASGPSVAASSKENTDLNGDRRKGQIGVSDVAVSAPEAKSVYVEFTEMASADFKSLGRSYQGVLINQGWEVKGAQGNDSVACLAKIPIQQLCPVGFIFIWVDKVHVAAVVKLLYKWGYSYVENLTWVQMAPNNIILTAPATYAQRSHLTLFIFRKTGEGKDIELRHQRNPDVLFDCVRTKEGQLTGVPEETFTAIETLLPTGKNKFLELYAPIGASRPGWTHVAVKSI</sequence>
<dbReference type="PANTHER" id="PTHR12829">
    <property type="entry name" value="N6-ADENOSINE-METHYLTRANSFERASE"/>
    <property type="match status" value="1"/>
</dbReference>
<evidence type="ECO:0000256" key="2">
    <source>
        <dbReference type="SAM" id="MobiDB-lite"/>
    </source>
</evidence>
<dbReference type="PANTHER" id="PTHR12829:SF8">
    <property type="entry name" value="CHROMOSOME UNDETERMINED SCAFFOLD_82, WHOLE GENOME SHOTGUN SEQUENCE"/>
    <property type="match status" value="1"/>
</dbReference>
<protein>
    <recommendedName>
        <fullName evidence="5">MT-A70-domain-containing protein</fullName>
    </recommendedName>
</protein>
<feature type="region of interest" description="Disordered" evidence="2">
    <location>
        <begin position="168"/>
        <end position="194"/>
    </location>
</feature>
<organism evidence="3 4">
    <name type="scientific">Coccomyxa subellipsoidea</name>
    <dbReference type="NCBI Taxonomy" id="248742"/>
    <lineage>
        <taxon>Eukaryota</taxon>
        <taxon>Viridiplantae</taxon>
        <taxon>Chlorophyta</taxon>
        <taxon>core chlorophytes</taxon>
        <taxon>Trebouxiophyceae</taxon>
        <taxon>Trebouxiophyceae incertae sedis</taxon>
        <taxon>Coccomyxaceae</taxon>
        <taxon>Coccomyxa</taxon>
    </lineage>
</organism>
<feature type="compositionally biased region" description="Basic and acidic residues" evidence="2">
    <location>
        <begin position="265"/>
        <end position="275"/>
    </location>
</feature>
<feature type="region of interest" description="Disordered" evidence="2">
    <location>
        <begin position="56"/>
        <end position="84"/>
    </location>
</feature>
<dbReference type="PROSITE" id="PS51143">
    <property type="entry name" value="MT_A70"/>
    <property type="match status" value="1"/>
</dbReference>
<evidence type="ECO:0000313" key="3">
    <source>
        <dbReference type="EMBL" id="KAK9902264.1"/>
    </source>
</evidence>
<keyword evidence="4" id="KW-1185">Reference proteome</keyword>
<feature type="compositionally biased region" description="Low complexity" evidence="2">
    <location>
        <begin position="174"/>
        <end position="189"/>
    </location>
</feature>
<feature type="region of interest" description="Disordered" evidence="2">
    <location>
        <begin position="253"/>
        <end position="275"/>
    </location>
</feature>
<gene>
    <name evidence="3" type="ORF">WJX75_010041</name>
</gene>
<comment type="caution">
    <text evidence="3">The sequence shown here is derived from an EMBL/GenBank/DDBJ whole genome shotgun (WGS) entry which is preliminary data.</text>
</comment>
<dbReference type="InterPro" id="IPR007757">
    <property type="entry name" value="MT-A70-like"/>
</dbReference>
<evidence type="ECO:0000313" key="4">
    <source>
        <dbReference type="Proteomes" id="UP001491310"/>
    </source>
</evidence>
<evidence type="ECO:0008006" key="5">
    <source>
        <dbReference type="Google" id="ProtNLM"/>
    </source>
</evidence>
<evidence type="ECO:0000256" key="1">
    <source>
        <dbReference type="PROSITE-ProRule" id="PRU00489"/>
    </source>
</evidence>